<dbReference type="GO" id="GO:0006406">
    <property type="term" value="P:mRNA export from nucleus"/>
    <property type="evidence" value="ECO:0007669"/>
    <property type="project" value="TreeGrafter"/>
</dbReference>
<keyword evidence="6 7" id="KW-0539">Nucleus</keyword>
<dbReference type="VEuPathDB" id="FungiDB:PLEOSDRAFT_1114746"/>
<comment type="subunit">
    <text evidence="7">Part of the nuclear pore complex (NPC).</text>
</comment>
<evidence type="ECO:0000256" key="5">
    <source>
        <dbReference type="ARBA" id="ARBA00023132"/>
    </source>
</evidence>
<dbReference type="InParanoid" id="A0A067N504"/>
<keyword evidence="4 7" id="KW-0811">Translocation</keyword>
<dbReference type="GO" id="GO:0017056">
    <property type="term" value="F:structural constituent of nuclear pore"/>
    <property type="evidence" value="ECO:0007669"/>
    <property type="project" value="UniProtKB-UniRule"/>
</dbReference>
<evidence type="ECO:0000256" key="1">
    <source>
        <dbReference type="ARBA" id="ARBA00022448"/>
    </source>
</evidence>
<keyword evidence="7" id="KW-0472">Membrane</keyword>
<evidence type="ECO:0000256" key="2">
    <source>
        <dbReference type="ARBA" id="ARBA00022816"/>
    </source>
</evidence>
<dbReference type="GO" id="GO:0031965">
    <property type="term" value="C:nuclear membrane"/>
    <property type="evidence" value="ECO:0007669"/>
    <property type="project" value="UniProtKB-SubCell"/>
</dbReference>
<evidence type="ECO:0000256" key="6">
    <source>
        <dbReference type="ARBA" id="ARBA00023242"/>
    </source>
</evidence>
<name>A0A067N504_PLEO1</name>
<organism evidence="8 9">
    <name type="scientific">Pleurotus ostreatus (strain PC15)</name>
    <name type="common">Oyster mushroom</name>
    <dbReference type="NCBI Taxonomy" id="1137138"/>
    <lineage>
        <taxon>Eukaryota</taxon>
        <taxon>Fungi</taxon>
        <taxon>Dikarya</taxon>
        <taxon>Basidiomycota</taxon>
        <taxon>Agaricomycotina</taxon>
        <taxon>Agaricomycetes</taxon>
        <taxon>Agaricomycetidae</taxon>
        <taxon>Agaricales</taxon>
        <taxon>Pleurotineae</taxon>
        <taxon>Pleurotaceae</taxon>
        <taxon>Pleurotus</taxon>
    </lineage>
</organism>
<sequence>MANALYASCAEVLSLCQTLKDDLPAILDPETGFAPRLRRVCHEQLEEFEQTPASAGMSQEELDVLKLEANTWGLLQAIMPPRKVEALPMPSPRDLLAQNPFTPTSTLAQAIMNTSPLLTELIVVREWLQEIAPSPQHPEATTGYWKFTKHSIMQTLRSAGGQRDGLVKEMDPDVVNKGDGRALASDDANYEKSLANALYTYVRAGRLDEAIELCRKAHQPWRAASIRGSRLFQWKAIANEVSEDDDEVEETDAWQGNRRRRLWKSTCVRAALNPALPQSERVLFSALAPSPQTSTVLRSACRTWEDHLWAQLSIVCEEKESMEMALLANKSFWEGGEVTDDSGGTIDIDREQEEEEWEKEVVGTLEGLKSVAVFEGQPADHAFHVSQLHIILDRTSTLLEIFANGLTDGIYADTSSEYSTMCRFFAHLCLFLQMIEIPVPPLATQVILEAYIRVLEGAGQRDLIAMYAGALGDNAIERYALFLTSLELSTDLSERRLALTRGMVHGLDLDRVAIATAERTIEKAFELLPPLAGPLPSIIAMQPPASETEQLLLRSIEWTTFSSATFHTALEQANVILRYFLGSGRVNVAQQLLGMLPPELAAIGEPEEMATEYLHYQQFFAIWEALERVVECESLESPQMNRETKSAWLKDYTGLIDTAHEKIVKLLTSEWLVSDVDVITNDRRRRGLVRIRQLYIPELIIRLHHILVTSRHKIPGNAKLALKLANIVADSRYKLYDDFVGEGGIPLSEYLGAVRQAIIGGLEGGGSDPLRLLTR</sequence>
<dbReference type="GO" id="GO:0006606">
    <property type="term" value="P:protein import into nucleus"/>
    <property type="evidence" value="ECO:0007669"/>
    <property type="project" value="TreeGrafter"/>
</dbReference>
<dbReference type="Proteomes" id="UP000027073">
    <property type="component" value="Unassembled WGS sequence"/>
</dbReference>
<keyword evidence="3" id="KW-0653">Protein transport</keyword>
<dbReference type="PANTHER" id="PTHR13003:SF2">
    <property type="entry name" value="NUCLEAR PORE COMPLEX PROTEIN NUP107"/>
    <property type="match status" value="1"/>
</dbReference>
<keyword evidence="1 7" id="KW-0813">Transport</keyword>
<dbReference type="PANTHER" id="PTHR13003">
    <property type="entry name" value="NUP107-RELATED"/>
    <property type="match status" value="1"/>
</dbReference>
<dbReference type="STRING" id="1137138.A0A067N504"/>
<dbReference type="Gene3D" id="1.20.190.50">
    <property type="match status" value="1"/>
</dbReference>
<gene>
    <name evidence="8" type="ORF">PLEOSDRAFT_1114746</name>
</gene>
<dbReference type="Pfam" id="PF04121">
    <property type="entry name" value="Nup84_Nup100"/>
    <property type="match status" value="1"/>
</dbReference>
<evidence type="ECO:0000313" key="9">
    <source>
        <dbReference type="Proteomes" id="UP000027073"/>
    </source>
</evidence>
<protein>
    <recommendedName>
        <fullName evidence="7">Nuclear pore complex protein</fullName>
    </recommendedName>
</protein>
<dbReference type="GO" id="GO:0000973">
    <property type="term" value="P:post-transcriptional tethering of RNA polymerase II gene DNA at nuclear periphery"/>
    <property type="evidence" value="ECO:0007669"/>
    <property type="project" value="TreeGrafter"/>
</dbReference>
<dbReference type="AlphaFoldDB" id="A0A067N504"/>
<evidence type="ECO:0000313" key="8">
    <source>
        <dbReference type="EMBL" id="KDQ22904.1"/>
    </source>
</evidence>
<evidence type="ECO:0000256" key="7">
    <source>
        <dbReference type="RuleBase" id="RU365072"/>
    </source>
</evidence>
<keyword evidence="5 7" id="KW-0906">Nuclear pore complex</keyword>
<dbReference type="OrthoDB" id="3098at2759"/>
<dbReference type="EMBL" id="KL198014">
    <property type="protein sequence ID" value="KDQ22904.1"/>
    <property type="molecule type" value="Genomic_DNA"/>
</dbReference>
<dbReference type="Gene3D" id="1.10.3450.20">
    <property type="match status" value="1"/>
</dbReference>
<comment type="function">
    <text evidence="7">Functions as a component of the nuclear pore complex (NPC).</text>
</comment>
<accession>A0A067N504</accession>
<comment type="similarity">
    <text evidence="7">Belongs to the nucleoporin Nup84/Nup107 family.</text>
</comment>
<dbReference type="InterPro" id="IPR007252">
    <property type="entry name" value="Nup84/Nup107"/>
</dbReference>
<dbReference type="HOGENOM" id="CLU_012944_0_0_1"/>
<reference evidence="9" key="1">
    <citation type="journal article" date="2014" name="Proc. Natl. Acad. Sci. U.S.A.">
        <title>Extensive sampling of basidiomycete genomes demonstrates inadequacy of the white-rot/brown-rot paradigm for wood decay fungi.</title>
        <authorList>
            <person name="Riley R."/>
            <person name="Salamov A.A."/>
            <person name="Brown D.W."/>
            <person name="Nagy L.G."/>
            <person name="Floudas D."/>
            <person name="Held B.W."/>
            <person name="Levasseur A."/>
            <person name="Lombard V."/>
            <person name="Morin E."/>
            <person name="Otillar R."/>
            <person name="Lindquist E.A."/>
            <person name="Sun H."/>
            <person name="LaButti K.M."/>
            <person name="Schmutz J."/>
            <person name="Jabbour D."/>
            <person name="Luo H."/>
            <person name="Baker S.E."/>
            <person name="Pisabarro A.G."/>
            <person name="Walton J.D."/>
            <person name="Blanchette R.A."/>
            <person name="Henrissat B."/>
            <person name="Martin F."/>
            <person name="Cullen D."/>
            <person name="Hibbett D.S."/>
            <person name="Grigoriev I.V."/>
        </authorList>
    </citation>
    <scope>NUCLEOTIDE SEQUENCE [LARGE SCALE GENOMIC DNA]</scope>
    <source>
        <strain evidence="9">PC15</strain>
    </source>
</reference>
<comment type="subcellular location">
    <subcellularLocation>
        <location evidence="7">Nucleus</location>
        <location evidence="7">Nuclear pore complex</location>
    </subcellularLocation>
    <subcellularLocation>
        <location evidence="7">Nucleus membrane</location>
    </subcellularLocation>
</comment>
<proteinExistence type="inferred from homology"/>
<dbReference type="GO" id="GO:0031080">
    <property type="term" value="C:nuclear pore outer ring"/>
    <property type="evidence" value="ECO:0007669"/>
    <property type="project" value="TreeGrafter"/>
</dbReference>
<dbReference type="FunCoup" id="A0A067N504">
    <property type="interactions" value="595"/>
</dbReference>
<evidence type="ECO:0000256" key="4">
    <source>
        <dbReference type="ARBA" id="ARBA00023010"/>
    </source>
</evidence>
<keyword evidence="2" id="KW-0509">mRNA transport</keyword>
<evidence type="ECO:0000256" key="3">
    <source>
        <dbReference type="ARBA" id="ARBA00022927"/>
    </source>
</evidence>